<gene>
    <name evidence="1" type="ORF">RhiirA4_502976</name>
</gene>
<proteinExistence type="predicted"/>
<dbReference type="Proteomes" id="UP000234323">
    <property type="component" value="Unassembled WGS sequence"/>
</dbReference>
<protein>
    <recommendedName>
        <fullName evidence="3">Crinkler family protein</fullName>
    </recommendedName>
</protein>
<dbReference type="AlphaFoldDB" id="A0A2I1H7Y5"/>
<accession>A0A2I1H7Y5</accession>
<comment type="caution">
    <text evidence="1">The sequence shown here is derived from an EMBL/GenBank/DDBJ whole genome shotgun (WGS) entry which is preliminary data.</text>
</comment>
<evidence type="ECO:0000313" key="2">
    <source>
        <dbReference type="Proteomes" id="UP000234323"/>
    </source>
</evidence>
<sequence length="208" mass="23856">MSIKLKPLCVCKANEQFPLTNPLTEKPDDKIIDWQSGGVIVINGSSAPFDVFFVREPEHIDDYKFLMMNQCGSKKMPVSKVEEEDEKNLKNFFYDDNNDYMPITIIFTSQPYIKKKQESGELSGVLVVSKEDFKKHFGSVFSSRASFAFTGDTNSNFWEKNRLENVLDGICYSSIGSVIKKWPYYSDDDYYNKNPGAKKIRKNGSFLI</sequence>
<keyword evidence="2" id="KW-1185">Reference proteome</keyword>
<name>A0A2I1H7Y5_9GLOM</name>
<evidence type="ECO:0000313" key="1">
    <source>
        <dbReference type="EMBL" id="PKY54970.1"/>
    </source>
</evidence>
<reference evidence="1 2" key="1">
    <citation type="submission" date="2015-10" db="EMBL/GenBank/DDBJ databases">
        <title>Genome analyses suggest a sexual origin of heterokaryosis in a supposedly ancient asexual fungus.</title>
        <authorList>
            <person name="Ropars J."/>
            <person name="Sedzielewska K."/>
            <person name="Noel J."/>
            <person name="Charron P."/>
            <person name="Farinelli L."/>
            <person name="Marton T."/>
            <person name="Kruger M."/>
            <person name="Pelin A."/>
            <person name="Brachmann A."/>
            <person name="Corradi N."/>
        </authorList>
    </citation>
    <scope>NUCLEOTIDE SEQUENCE [LARGE SCALE GENOMIC DNA]</scope>
    <source>
        <strain evidence="1 2">A4</strain>
    </source>
</reference>
<dbReference type="VEuPathDB" id="FungiDB:FUN_004696"/>
<organism evidence="1 2">
    <name type="scientific">Rhizophagus irregularis</name>
    <dbReference type="NCBI Taxonomy" id="588596"/>
    <lineage>
        <taxon>Eukaryota</taxon>
        <taxon>Fungi</taxon>
        <taxon>Fungi incertae sedis</taxon>
        <taxon>Mucoromycota</taxon>
        <taxon>Glomeromycotina</taxon>
        <taxon>Glomeromycetes</taxon>
        <taxon>Glomerales</taxon>
        <taxon>Glomeraceae</taxon>
        <taxon>Rhizophagus</taxon>
    </lineage>
</organism>
<evidence type="ECO:0008006" key="3">
    <source>
        <dbReference type="Google" id="ProtNLM"/>
    </source>
</evidence>
<dbReference type="EMBL" id="LLXI01001740">
    <property type="protein sequence ID" value="PKY54970.1"/>
    <property type="molecule type" value="Genomic_DNA"/>
</dbReference>